<keyword evidence="1" id="KW-0732">Signal</keyword>
<dbReference type="AlphaFoldDB" id="A0A1H7NLK4"/>
<feature type="signal peptide" evidence="1">
    <location>
        <begin position="1"/>
        <end position="22"/>
    </location>
</feature>
<sequence length="253" mass="28603">MKNKAAYFVIIVWVLSSAVIHAQDIDNIKKYGYGRLGIGWIGRTLSPDLTPLENARNGNFGAGLGFTLEAGRQFYLHQESLTSFVPMKVGLEWNFFEGLNKYDWNGYYRTRNPDGSTDPEYDGLIMLTGMGVGPVLSINPWELFIVDIHVRVMGMISLYDLDYVEGEGTAAYRYLNYSPVYDEEGDDSRFSHFMNYLGRGIVPSFGLTFRRKGWGLAFSHLPGKIRMRYESDEGNGMDGFPIRSTAVMLSLSF</sequence>
<evidence type="ECO:0000313" key="2">
    <source>
        <dbReference type="EMBL" id="SEL24241.1"/>
    </source>
</evidence>
<accession>A0A1H7NLK4</accession>
<dbReference type="OrthoDB" id="1072274at2"/>
<protein>
    <recommendedName>
        <fullName evidence="4">Outer membrane protein beta-barrel domain-containing protein</fullName>
    </recommendedName>
</protein>
<dbReference type="RefSeq" id="WP_090605507.1">
    <property type="nucleotide sequence ID" value="NZ_FNZR01000004.1"/>
</dbReference>
<dbReference type="EMBL" id="FNZR01000004">
    <property type="protein sequence ID" value="SEL24241.1"/>
    <property type="molecule type" value="Genomic_DNA"/>
</dbReference>
<organism evidence="2 3">
    <name type="scientific">Parapedobacter koreensis</name>
    <dbReference type="NCBI Taxonomy" id="332977"/>
    <lineage>
        <taxon>Bacteria</taxon>
        <taxon>Pseudomonadati</taxon>
        <taxon>Bacteroidota</taxon>
        <taxon>Sphingobacteriia</taxon>
        <taxon>Sphingobacteriales</taxon>
        <taxon>Sphingobacteriaceae</taxon>
        <taxon>Parapedobacter</taxon>
    </lineage>
</organism>
<dbReference type="STRING" id="332977.SAMN05421740_10428"/>
<reference evidence="3" key="1">
    <citation type="submission" date="2016-10" db="EMBL/GenBank/DDBJ databases">
        <authorList>
            <person name="Varghese N."/>
            <person name="Submissions S."/>
        </authorList>
    </citation>
    <scope>NUCLEOTIDE SEQUENCE [LARGE SCALE GENOMIC DNA]</scope>
    <source>
        <strain evidence="3">Jip14</strain>
    </source>
</reference>
<gene>
    <name evidence="2" type="ORF">SAMN05421740_10428</name>
</gene>
<evidence type="ECO:0000313" key="3">
    <source>
        <dbReference type="Proteomes" id="UP000198916"/>
    </source>
</evidence>
<evidence type="ECO:0008006" key="4">
    <source>
        <dbReference type="Google" id="ProtNLM"/>
    </source>
</evidence>
<keyword evidence="3" id="KW-1185">Reference proteome</keyword>
<dbReference type="Proteomes" id="UP000198916">
    <property type="component" value="Unassembled WGS sequence"/>
</dbReference>
<proteinExistence type="predicted"/>
<feature type="chain" id="PRO_5011497143" description="Outer membrane protein beta-barrel domain-containing protein" evidence="1">
    <location>
        <begin position="23"/>
        <end position="253"/>
    </location>
</feature>
<name>A0A1H7NLK4_9SPHI</name>
<evidence type="ECO:0000256" key="1">
    <source>
        <dbReference type="SAM" id="SignalP"/>
    </source>
</evidence>